<dbReference type="Pfam" id="PF18019">
    <property type="entry name" value="Cas3_HD"/>
    <property type="match status" value="1"/>
</dbReference>
<feature type="compositionally biased region" description="Low complexity" evidence="10">
    <location>
        <begin position="1"/>
        <end position="18"/>
    </location>
</feature>
<dbReference type="InterPro" id="IPR054712">
    <property type="entry name" value="Cas3-like_dom"/>
</dbReference>
<dbReference type="InterPro" id="IPR014001">
    <property type="entry name" value="Helicase_ATP-bd"/>
</dbReference>
<keyword evidence="8" id="KW-0067">ATP-binding</keyword>
<keyword evidence="5" id="KW-0547">Nucleotide-binding</keyword>
<dbReference type="Pfam" id="PF22590">
    <property type="entry name" value="Cas3-like_C_2"/>
    <property type="match status" value="1"/>
</dbReference>
<evidence type="ECO:0000256" key="7">
    <source>
        <dbReference type="ARBA" id="ARBA00022806"/>
    </source>
</evidence>
<dbReference type="Proteomes" id="UP000635853">
    <property type="component" value="Unassembled WGS sequence"/>
</dbReference>
<feature type="region of interest" description="Disordered" evidence="10">
    <location>
        <begin position="1"/>
        <end position="20"/>
    </location>
</feature>
<dbReference type="InterPro" id="IPR050547">
    <property type="entry name" value="DEAD_box_RNA_helicases"/>
</dbReference>
<organism evidence="12 13">
    <name type="scientific">Rhodovulum visakhapatnamense</name>
    <dbReference type="NCBI Taxonomy" id="364297"/>
    <lineage>
        <taxon>Bacteria</taxon>
        <taxon>Pseudomonadati</taxon>
        <taxon>Pseudomonadota</taxon>
        <taxon>Alphaproteobacteria</taxon>
        <taxon>Rhodobacterales</taxon>
        <taxon>Paracoccaceae</taxon>
        <taxon>Rhodovulum</taxon>
    </lineage>
</organism>
<evidence type="ECO:0000259" key="11">
    <source>
        <dbReference type="SMART" id="SM00487"/>
    </source>
</evidence>
<dbReference type="CDD" id="cd17930">
    <property type="entry name" value="DEXHc_cas3"/>
    <property type="match status" value="1"/>
</dbReference>
<keyword evidence="3" id="KW-0540">Nuclease</keyword>
<evidence type="ECO:0000256" key="6">
    <source>
        <dbReference type="ARBA" id="ARBA00022801"/>
    </source>
</evidence>
<comment type="similarity">
    <text evidence="1">In the N-terminal section; belongs to the CRISPR-associated nuclease Cas3-HD family.</text>
</comment>
<dbReference type="SUPFAM" id="SSF52540">
    <property type="entry name" value="P-loop containing nucleoside triphosphate hydrolases"/>
    <property type="match status" value="1"/>
</dbReference>
<evidence type="ECO:0000256" key="9">
    <source>
        <dbReference type="ARBA" id="ARBA00023118"/>
    </source>
</evidence>
<dbReference type="NCBIfam" id="TIGR01587">
    <property type="entry name" value="cas3_core"/>
    <property type="match status" value="1"/>
</dbReference>
<keyword evidence="9" id="KW-0051">Antiviral defense</keyword>
<dbReference type="InterPro" id="IPR038257">
    <property type="entry name" value="CRISPR-assoc_Cas3_HD_sf"/>
</dbReference>
<reference evidence="13" key="1">
    <citation type="submission" date="2021-01" db="EMBL/GenBank/DDBJ databases">
        <title>Draft genomes of Rhodovulum sulfidophilum.</title>
        <authorList>
            <person name="Guzman M.S."/>
        </authorList>
    </citation>
    <scope>NUCLEOTIDE SEQUENCE [LARGE SCALE GENOMIC DNA]</scope>
    <source>
        <strain evidence="13">AB19</strain>
    </source>
</reference>
<comment type="similarity">
    <text evidence="2">In the central section; belongs to the CRISPR-associated helicase Cas3 family.</text>
</comment>
<dbReference type="InterPro" id="IPR011545">
    <property type="entry name" value="DEAD/DEAH_box_helicase_dom"/>
</dbReference>
<sequence length="782" mass="84254">SRSGRRSSTASRRSASRSPWPWDKCVRGKGNCARQLICATAPTQGSPESLCGAAAQILHWPSAPGLTDWFFALFAHHGRPVPEPSPGKAAAAFPPGRIAGYDWRAQETVMGRALLDWFPEIGRSSAPSPKPALLHFFCGLLTLADWIGSDRKAFPFEGSFRSDYWETARDRANERVADIGLAEGSLHLRAAPGWALISDYPSPRPAQEAVGDLPVNERLVLLEAETGSGKTEAALWRFATLVAAGEVDALYFAVPTRAAARQLQRRVNAALQRMFDPTPEAILAVPGQLLSGEAAGRPLPGFAVLWDDTTARPARWAAEHAARFLAAQVAVGTVDQVALGGLRAKYAHLRGSALSRALVVIDEVHASDAYMTEVQLAMVRSHLALGGHAMLMSATLGAAARRKWLNEAVADLATDIARPYPAIWTTRGPQPVAPDNDADKAVHIEVHRGWSGDAAAVLALEAANRGARVLVIRNTVMRAQETFAACNAARPDLLLAVDGQPTLHHSRFAVEDRALLDIAVEEAIGKDSPQRGRIVIGTQTLEQSLDLCADLLITDLCPMDVLLQRIGRLHRHRRLRPSGFEAARAVVMCPPDGLDPLTRTAENGLGAYADGPSLSGIYVDVPGLAATLAEIEARPVWQIPTMNRALVEAATHPDALDRIATAQGWQSYRQRVSGRALAEMSAAGLVLLDRTAQLPRTFPDDERIRTRLGEDGVILTLPEGTRGAFGQPITRLALPAHWSRGLTGEEEVQVDPGPPMRMTVSDRAMSYGSEGLMQDQGNRHGA</sequence>
<evidence type="ECO:0000313" key="13">
    <source>
        <dbReference type="Proteomes" id="UP000635853"/>
    </source>
</evidence>
<protein>
    <submittedName>
        <fullName evidence="12">CRISPR-associated helicase Cas3</fullName>
    </submittedName>
</protein>
<dbReference type="PANTHER" id="PTHR47963">
    <property type="entry name" value="DEAD-BOX ATP-DEPENDENT RNA HELICASE 47, MITOCHONDRIAL"/>
    <property type="match status" value="1"/>
</dbReference>
<gene>
    <name evidence="12" type="primary">cas3</name>
    <name evidence="12" type="ORF">JMJ92_01395</name>
</gene>
<evidence type="ECO:0000256" key="10">
    <source>
        <dbReference type="SAM" id="MobiDB-lite"/>
    </source>
</evidence>
<keyword evidence="4" id="KW-0479">Metal-binding</keyword>
<dbReference type="InterPro" id="IPR006483">
    <property type="entry name" value="CRISPR-assoc_Cas3_HD"/>
</dbReference>
<evidence type="ECO:0000256" key="8">
    <source>
        <dbReference type="ARBA" id="ARBA00022840"/>
    </source>
</evidence>
<accession>A0ABS1RCZ8</accession>
<evidence type="ECO:0000256" key="2">
    <source>
        <dbReference type="ARBA" id="ARBA00009046"/>
    </source>
</evidence>
<dbReference type="Gene3D" id="3.40.50.300">
    <property type="entry name" value="P-loop containing nucleotide triphosphate hydrolases"/>
    <property type="match status" value="1"/>
</dbReference>
<proteinExistence type="inferred from homology"/>
<dbReference type="PANTHER" id="PTHR47963:SF9">
    <property type="entry name" value="CRISPR-ASSOCIATED ENDONUCLEASE_HELICASE CAS3"/>
    <property type="match status" value="1"/>
</dbReference>
<evidence type="ECO:0000256" key="5">
    <source>
        <dbReference type="ARBA" id="ARBA00022741"/>
    </source>
</evidence>
<feature type="non-terminal residue" evidence="12">
    <location>
        <position position="1"/>
    </location>
</feature>
<evidence type="ECO:0000256" key="1">
    <source>
        <dbReference type="ARBA" id="ARBA00006847"/>
    </source>
</evidence>
<keyword evidence="13" id="KW-1185">Reference proteome</keyword>
<feature type="domain" description="Helicase ATP-binding" evidence="11">
    <location>
        <begin position="199"/>
        <end position="423"/>
    </location>
</feature>
<dbReference type="InterPro" id="IPR027417">
    <property type="entry name" value="P-loop_NTPase"/>
</dbReference>
<dbReference type="Pfam" id="PF00270">
    <property type="entry name" value="DEAD"/>
    <property type="match status" value="1"/>
</dbReference>
<evidence type="ECO:0000313" key="12">
    <source>
        <dbReference type="EMBL" id="MBL3576822.1"/>
    </source>
</evidence>
<comment type="caution">
    <text evidence="12">The sequence shown here is derived from an EMBL/GenBank/DDBJ whole genome shotgun (WGS) entry which is preliminary data.</text>
</comment>
<dbReference type="EMBL" id="JAESIL010000004">
    <property type="protein sequence ID" value="MBL3576822.1"/>
    <property type="molecule type" value="Genomic_DNA"/>
</dbReference>
<dbReference type="InterPro" id="IPR006474">
    <property type="entry name" value="Helicase_Cas3_CRISPR-ass_core"/>
</dbReference>
<dbReference type="Gene3D" id="1.10.3210.30">
    <property type="match status" value="1"/>
</dbReference>
<evidence type="ECO:0000256" key="4">
    <source>
        <dbReference type="ARBA" id="ARBA00022723"/>
    </source>
</evidence>
<keyword evidence="6" id="KW-0378">Hydrolase</keyword>
<evidence type="ECO:0000256" key="3">
    <source>
        <dbReference type="ARBA" id="ARBA00022722"/>
    </source>
</evidence>
<name>A0ABS1RCZ8_9RHOB</name>
<keyword evidence="7" id="KW-0347">Helicase</keyword>
<dbReference type="SMART" id="SM00487">
    <property type="entry name" value="DEXDc"/>
    <property type="match status" value="1"/>
</dbReference>